<keyword evidence="5" id="KW-0547">Nucleotide-binding</keyword>
<keyword evidence="8" id="KW-0902">Two-component regulatory system</keyword>
<dbReference type="GO" id="GO:0005886">
    <property type="term" value="C:plasma membrane"/>
    <property type="evidence" value="ECO:0007669"/>
    <property type="project" value="UniProtKB-SubCell"/>
</dbReference>
<dbReference type="InterPro" id="IPR008207">
    <property type="entry name" value="Sig_transdc_His_kin_Hpt_dom"/>
</dbReference>
<protein>
    <submittedName>
        <fullName evidence="14">Response regulator</fullName>
    </submittedName>
</protein>
<dbReference type="GO" id="GO:0000160">
    <property type="term" value="P:phosphorelay signal transduction system"/>
    <property type="evidence" value="ECO:0007669"/>
    <property type="project" value="UniProtKB-KW"/>
</dbReference>
<dbReference type="Gene3D" id="3.40.50.2300">
    <property type="match status" value="1"/>
</dbReference>
<gene>
    <name evidence="14" type="ORF">EEN88_22910</name>
</gene>
<dbReference type="PANTHER" id="PTHR45339:SF1">
    <property type="entry name" value="HYBRID SIGNAL TRANSDUCTION HISTIDINE KINASE J"/>
    <property type="match status" value="1"/>
</dbReference>
<evidence type="ECO:0000256" key="11">
    <source>
        <dbReference type="PROSITE-ProRule" id="PRU00169"/>
    </source>
</evidence>
<name>A0A3L2LD33_SALER</name>
<keyword evidence="6" id="KW-0067">ATP-binding</keyword>
<feature type="modified residue" description="Phosphohistidine" evidence="10">
    <location>
        <position position="190"/>
    </location>
</feature>
<evidence type="ECO:0000256" key="8">
    <source>
        <dbReference type="ARBA" id="ARBA00023012"/>
    </source>
</evidence>
<keyword evidence="4" id="KW-0812">Transmembrane</keyword>
<dbReference type="EMBL" id="RNUA01000164">
    <property type="protein sequence ID" value="MHT00569.1"/>
    <property type="molecule type" value="Genomic_DNA"/>
</dbReference>
<keyword evidence="3 11" id="KW-0597">Phosphoprotein</keyword>
<dbReference type="Pfam" id="PF00072">
    <property type="entry name" value="Response_reg"/>
    <property type="match status" value="1"/>
</dbReference>
<keyword evidence="9" id="KW-0472">Membrane</keyword>
<feature type="domain" description="Response regulatory" evidence="12">
    <location>
        <begin position="12"/>
        <end position="131"/>
    </location>
</feature>
<evidence type="ECO:0000256" key="2">
    <source>
        <dbReference type="ARBA" id="ARBA00022475"/>
    </source>
</evidence>
<reference evidence="14" key="1">
    <citation type="submission" date="2018-11" db="EMBL/GenBank/DDBJ databases">
        <authorList>
            <consortium name="PulseNet: The National Subtyping Network for Foodborne Disease Surveillance"/>
            <person name="Tarr C.L."/>
            <person name="Trees E."/>
            <person name="Katz L.S."/>
            <person name="Carleton-Romer H.A."/>
            <person name="Stroika S."/>
            <person name="Kucerova Z."/>
            <person name="Roache K.F."/>
            <person name="Sabol A.L."/>
            <person name="Besser J."/>
            <person name="Gerner-Smidt P."/>
        </authorList>
    </citation>
    <scope>NUCLEOTIDE SEQUENCE [LARGE SCALE GENOMIC DNA]</scope>
    <source>
        <strain evidence="14">PNUSAS059687</strain>
    </source>
</reference>
<dbReference type="Pfam" id="PF01627">
    <property type="entry name" value="Hpt"/>
    <property type="match status" value="1"/>
</dbReference>
<evidence type="ECO:0000256" key="9">
    <source>
        <dbReference type="ARBA" id="ARBA00023136"/>
    </source>
</evidence>
<accession>A0A3L2LD33</accession>
<organism evidence="14">
    <name type="scientific">Salmonella enterica</name>
    <name type="common">Salmonella choleraesuis</name>
    <dbReference type="NCBI Taxonomy" id="28901"/>
    <lineage>
        <taxon>Bacteria</taxon>
        <taxon>Pseudomonadati</taxon>
        <taxon>Pseudomonadota</taxon>
        <taxon>Gammaproteobacteria</taxon>
        <taxon>Enterobacterales</taxon>
        <taxon>Enterobacteriaceae</taxon>
        <taxon>Salmonella</taxon>
    </lineage>
</organism>
<dbReference type="GO" id="GO:0004672">
    <property type="term" value="F:protein kinase activity"/>
    <property type="evidence" value="ECO:0007669"/>
    <property type="project" value="UniProtKB-ARBA"/>
</dbReference>
<comment type="caution">
    <text evidence="14">The sequence shown here is derived from an EMBL/GenBank/DDBJ whole genome shotgun (WGS) entry which is preliminary data.</text>
</comment>
<dbReference type="SMART" id="SM00448">
    <property type="entry name" value="REC"/>
    <property type="match status" value="1"/>
</dbReference>
<dbReference type="Gene3D" id="1.20.120.160">
    <property type="entry name" value="HPT domain"/>
    <property type="match status" value="1"/>
</dbReference>
<dbReference type="AlphaFoldDB" id="A0A3L2LD33"/>
<feature type="domain" description="HPt" evidence="13">
    <location>
        <begin position="151"/>
        <end position="252"/>
    </location>
</feature>
<dbReference type="SUPFAM" id="SSF47226">
    <property type="entry name" value="Histidine-containing phosphotransfer domain, HPT domain"/>
    <property type="match status" value="1"/>
</dbReference>
<feature type="non-terminal residue" evidence="14">
    <location>
        <position position="1"/>
    </location>
</feature>
<dbReference type="PROSITE" id="PS50110">
    <property type="entry name" value="RESPONSE_REGULATORY"/>
    <property type="match status" value="1"/>
</dbReference>
<feature type="modified residue" description="4-aspartylphosphate" evidence="11">
    <location>
        <position position="61"/>
    </location>
</feature>
<dbReference type="GO" id="GO:0005524">
    <property type="term" value="F:ATP binding"/>
    <property type="evidence" value="ECO:0007669"/>
    <property type="project" value="UniProtKB-KW"/>
</dbReference>
<evidence type="ECO:0000259" key="13">
    <source>
        <dbReference type="PROSITE" id="PS50894"/>
    </source>
</evidence>
<comment type="subcellular location">
    <subcellularLocation>
        <location evidence="1">Cell membrane</location>
        <topology evidence="1">Multi-pass membrane protein</topology>
    </subcellularLocation>
</comment>
<evidence type="ECO:0000256" key="4">
    <source>
        <dbReference type="ARBA" id="ARBA00022692"/>
    </source>
</evidence>
<dbReference type="CDD" id="cd17546">
    <property type="entry name" value="REC_hyHK_CKI1_RcsC-like"/>
    <property type="match status" value="1"/>
</dbReference>
<evidence type="ECO:0000313" key="14">
    <source>
        <dbReference type="EMBL" id="MHT00569.1"/>
    </source>
</evidence>
<keyword evidence="2" id="KW-1003">Cell membrane</keyword>
<evidence type="ECO:0000256" key="5">
    <source>
        <dbReference type="ARBA" id="ARBA00022741"/>
    </source>
</evidence>
<evidence type="ECO:0000256" key="3">
    <source>
        <dbReference type="ARBA" id="ARBA00022553"/>
    </source>
</evidence>
<evidence type="ECO:0000256" key="6">
    <source>
        <dbReference type="ARBA" id="ARBA00022840"/>
    </source>
</evidence>
<dbReference type="PROSITE" id="PS50894">
    <property type="entry name" value="HPT"/>
    <property type="match status" value="1"/>
</dbReference>
<sequence length="252" mass="28326">IVTTTVPQTELRILLAEDNLVNQKVARRLLEQLGHQCEVVNNGREALERWREQPWDLLLIDLQMPEMDGETAIRLLREETRAQGRSHQPAIAMTAHAMQGDKERCLAMGFDGYIAKPVSQETLRKEIARVRFEGDKGLPDEARLLKQCADDPSLVDELLGLFGQGLDGAMAAIQQAIDSDDREALRRAAHKLRGEAVTLGFTALAERLQQLESQAPLLEQAGINVRQGEVSEEARRCAAWLRRRTQEVKHDP</sequence>
<dbReference type="InterPro" id="IPR036641">
    <property type="entry name" value="HPT_dom_sf"/>
</dbReference>
<evidence type="ECO:0000256" key="7">
    <source>
        <dbReference type="ARBA" id="ARBA00022989"/>
    </source>
</evidence>
<evidence type="ECO:0000256" key="1">
    <source>
        <dbReference type="ARBA" id="ARBA00004651"/>
    </source>
</evidence>
<dbReference type="SUPFAM" id="SSF52172">
    <property type="entry name" value="CheY-like"/>
    <property type="match status" value="1"/>
</dbReference>
<dbReference type="InterPro" id="IPR001789">
    <property type="entry name" value="Sig_transdc_resp-reg_receiver"/>
</dbReference>
<evidence type="ECO:0000259" key="12">
    <source>
        <dbReference type="PROSITE" id="PS50110"/>
    </source>
</evidence>
<dbReference type="InterPro" id="IPR011006">
    <property type="entry name" value="CheY-like_superfamily"/>
</dbReference>
<evidence type="ECO:0000256" key="10">
    <source>
        <dbReference type="PROSITE-ProRule" id="PRU00110"/>
    </source>
</evidence>
<proteinExistence type="predicted"/>
<dbReference type="Proteomes" id="UP000839513">
    <property type="component" value="Unassembled WGS sequence"/>
</dbReference>
<keyword evidence="7" id="KW-1133">Transmembrane helix</keyword>
<dbReference type="PANTHER" id="PTHR45339">
    <property type="entry name" value="HYBRID SIGNAL TRANSDUCTION HISTIDINE KINASE J"/>
    <property type="match status" value="1"/>
</dbReference>